<dbReference type="EMBL" id="CP042185">
    <property type="protein sequence ID" value="QDS67503.1"/>
    <property type="molecule type" value="Genomic_DNA"/>
</dbReference>
<organism evidence="2 3">
    <name type="scientific">Venturia effusa</name>
    <dbReference type="NCBI Taxonomy" id="50376"/>
    <lineage>
        <taxon>Eukaryota</taxon>
        <taxon>Fungi</taxon>
        <taxon>Dikarya</taxon>
        <taxon>Ascomycota</taxon>
        <taxon>Pezizomycotina</taxon>
        <taxon>Dothideomycetes</taxon>
        <taxon>Pleosporomycetidae</taxon>
        <taxon>Venturiales</taxon>
        <taxon>Venturiaceae</taxon>
        <taxon>Venturia</taxon>
    </lineage>
</organism>
<evidence type="ECO:0000313" key="2">
    <source>
        <dbReference type="EMBL" id="QDS67503.1"/>
    </source>
</evidence>
<accession>A0A517KVT6</accession>
<sequence>MTTAAFVEVPKIKIPANLLCLDRVVRQKIYYQSFAPVYAKDVRHNKESFLYESYRQHNEAEMPACKEWARKLGSVHEKISEELPYVVNKIKKEMVKDFAEFMPLGRLHHGLRCDDCEFCVVEEENWAEPPEYCDDAELELFMKLFMEHECGNCFSIECDCEICNEVDSDLDLEDDSLGDASEGHDHDQDGSEDGEDESEPPAAKRQRV</sequence>
<evidence type="ECO:0000313" key="3">
    <source>
        <dbReference type="Proteomes" id="UP000316270"/>
    </source>
</evidence>
<protein>
    <submittedName>
        <fullName evidence="2">Uncharacterized protein</fullName>
    </submittedName>
</protein>
<name>A0A517KVT6_9PEZI</name>
<keyword evidence="3" id="KW-1185">Reference proteome</keyword>
<reference evidence="2 3" key="1">
    <citation type="submission" date="2019-07" db="EMBL/GenBank/DDBJ databases">
        <title>Finished genome of Venturia effusa.</title>
        <authorList>
            <person name="Young C.A."/>
            <person name="Cox M.P."/>
            <person name="Ganley A.R.D."/>
            <person name="David W.J."/>
        </authorList>
    </citation>
    <scope>NUCLEOTIDE SEQUENCE [LARGE SCALE GENOMIC DNA]</scope>
    <source>
        <strain evidence="3">albino</strain>
    </source>
</reference>
<proteinExistence type="predicted"/>
<dbReference type="Proteomes" id="UP000316270">
    <property type="component" value="Chromosome 1"/>
</dbReference>
<gene>
    <name evidence="2" type="ORF">FKW77_001486</name>
</gene>
<dbReference type="AlphaFoldDB" id="A0A517KVT6"/>
<evidence type="ECO:0000256" key="1">
    <source>
        <dbReference type="SAM" id="MobiDB-lite"/>
    </source>
</evidence>
<feature type="region of interest" description="Disordered" evidence="1">
    <location>
        <begin position="173"/>
        <end position="208"/>
    </location>
</feature>
<feature type="compositionally biased region" description="Acidic residues" evidence="1">
    <location>
        <begin position="190"/>
        <end position="199"/>
    </location>
</feature>